<dbReference type="InterPro" id="IPR004143">
    <property type="entry name" value="BPL_LPL_catalytic"/>
</dbReference>
<dbReference type="SUPFAM" id="SSF50037">
    <property type="entry name" value="C-terminal domain of transcriptional repressors"/>
    <property type="match status" value="1"/>
</dbReference>
<dbReference type="Gene3D" id="3.30.930.10">
    <property type="entry name" value="Bira Bifunctional Protein, Domain 2"/>
    <property type="match status" value="1"/>
</dbReference>
<proteinExistence type="predicted"/>
<dbReference type="GO" id="GO:0005737">
    <property type="term" value="C:cytoplasm"/>
    <property type="evidence" value="ECO:0007669"/>
    <property type="project" value="TreeGrafter"/>
</dbReference>
<evidence type="ECO:0000256" key="3">
    <source>
        <dbReference type="ARBA" id="ARBA00022840"/>
    </source>
</evidence>
<evidence type="ECO:0000256" key="6">
    <source>
        <dbReference type="ARBA" id="ARBA00047846"/>
    </source>
</evidence>
<keyword evidence="4" id="KW-0092">Biotin</keyword>
<feature type="domain" description="BPL/LPL catalytic" evidence="7">
    <location>
        <begin position="8"/>
        <end position="180"/>
    </location>
</feature>
<dbReference type="InterPro" id="IPR008988">
    <property type="entry name" value="Transcriptional_repressor_C"/>
</dbReference>
<comment type="caution">
    <text evidence="8">The sequence shown here is derived from an EMBL/GenBank/DDBJ whole genome shotgun (WGS) entry which is preliminary data.</text>
</comment>
<dbReference type="SUPFAM" id="SSF55681">
    <property type="entry name" value="Class II aaRS and biotin synthetases"/>
    <property type="match status" value="1"/>
</dbReference>
<keyword evidence="2" id="KW-0547">Nucleotide-binding</keyword>
<name>A0A7V5NXF0_9PROT</name>
<keyword evidence="1 8" id="KW-0436">Ligase</keyword>
<dbReference type="PROSITE" id="PS51733">
    <property type="entry name" value="BPL_LPL_CATALYTIC"/>
    <property type="match status" value="1"/>
</dbReference>
<keyword evidence="3" id="KW-0067">ATP-binding</keyword>
<dbReference type="Gene3D" id="2.30.30.100">
    <property type="match status" value="1"/>
</dbReference>
<dbReference type="Pfam" id="PF02237">
    <property type="entry name" value="BPL_C"/>
    <property type="match status" value="1"/>
</dbReference>
<accession>A0A7V5NXF0</accession>
<dbReference type="Proteomes" id="UP000885806">
    <property type="component" value="Unassembled WGS sequence"/>
</dbReference>
<dbReference type="Pfam" id="PF03099">
    <property type="entry name" value="BPL_LplA_LipB"/>
    <property type="match status" value="1"/>
</dbReference>
<evidence type="ECO:0000256" key="4">
    <source>
        <dbReference type="ARBA" id="ARBA00023267"/>
    </source>
</evidence>
<protein>
    <recommendedName>
        <fullName evidence="5">biotin--[biotin carboxyl-carrier protein] ligase</fullName>
        <ecNumber evidence="5">6.3.4.15</ecNumber>
    </recommendedName>
</protein>
<reference evidence="8" key="1">
    <citation type="journal article" date="2020" name="mSystems">
        <title>Genome- and Community-Level Interaction Insights into Carbon Utilization and Element Cycling Functions of Hydrothermarchaeota in Hydrothermal Sediment.</title>
        <authorList>
            <person name="Zhou Z."/>
            <person name="Liu Y."/>
            <person name="Xu W."/>
            <person name="Pan J."/>
            <person name="Luo Z.H."/>
            <person name="Li M."/>
        </authorList>
    </citation>
    <scope>NUCLEOTIDE SEQUENCE [LARGE SCALE GENOMIC DNA]</scope>
    <source>
        <strain evidence="8">HyVt-538</strain>
    </source>
</reference>
<evidence type="ECO:0000256" key="5">
    <source>
        <dbReference type="ARBA" id="ARBA00024227"/>
    </source>
</evidence>
<dbReference type="GO" id="GO:0004077">
    <property type="term" value="F:biotin--[biotin carboxyl-carrier protein] ligase activity"/>
    <property type="evidence" value="ECO:0007669"/>
    <property type="project" value="UniProtKB-EC"/>
</dbReference>
<dbReference type="InterPro" id="IPR003142">
    <property type="entry name" value="BPL_C"/>
</dbReference>
<gene>
    <name evidence="8" type="ORF">ENK01_02460</name>
</gene>
<dbReference type="EC" id="6.3.4.15" evidence="5"/>
<evidence type="ECO:0000259" key="7">
    <source>
        <dbReference type="PROSITE" id="PS51733"/>
    </source>
</evidence>
<dbReference type="CDD" id="cd16442">
    <property type="entry name" value="BPL"/>
    <property type="match status" value="1"/>
</dbReference>
<sequence length="244" mass="26330">MPQPGSKMRRKVCDRLVSTNLEAKRLAKAGNVGPLWIMAREQTGGVGRRGRSWVSQKGNLFASGLYPHSGNAQAAAQMSFVAALAVHETINHYIDAPSAIKWPNDVLAAGRKISGILLESGQDKDKAWLVVGIGINLAHAPQLTDQKTSCLADWSQTVPKPEQALDILINSYEHWREQFERGGFAPIRSAWLARAHGLGGPVIARLPNKTISGKAIGLDVDGALEIETAAGERIKIHAGDVFFS</sequence>
<dbReference type="NCBIfam" id="TIGR00121">
    <property type="entry name" value="birA_ligase"/>
    <property type="match status" value="1"/>
</dbReference>
<evidence type="ECO:0000256" key="2">
    <source>
        <dbReference type="ARBA" id="ARBA00022741"/>
    </source>
</evidence>
<dbReference type="PANTHER" id="PTHR12835">
    <property type="entry name" value="BIOTIN PROTEIN LIGASE"/>
    <property type="match status" value="1"/>
</dbReference>
<dbReference type="InterPro" id="IPR004408">
    <property type="entry name" value="Biotin_CoA_COase_ligase"/>
</dbReference>
<evidence type="ECO:0000313" key="8">
    <source>
        <dbReference type="EMBL" id="HHI88791.1"/>
    </source>
</evidence>
<organism evidence="8">
    <name type="scientific">Hellea balneolensis</name>
    <dbReference type="NCBI Taxonomy" id="287478"/>
    <lineage>
        <taxon>Bacteria</taxon>
        <taxon>Pseudomonadati</taxon>
        <taxon>Pseudomonadota</taxon>
        <taxon>Alphaproteobacteria</taxon>
        <taxon>Maricaulales</taxon>
        <taxon>Robiginitomaculaceae</taxon>
        <taxon>Hellea</taxon>
    </lineage>
</organism>
<dbReference type="InterPro" id="IPR045864">
    <property type="entry name" value="aa-tRNA-synth_II/BPL/LPL"/>
</dbReference>
<evidence type="ECO:0000256" key="1">
    <source>
        <dbReference type="ARBA" id="ARBA00022598"/>
    </source>
</evidence>
<dbReference type="AlphaFoldDB" id="A0A7V5NXF0"/>
<dbReference type="EMBL" id="DROP01000166">
    <property type="protein sequence ID" value="HHI88791.1"/>
    <property type="molecule type" value="Genomic_DNA"/>
</dbReference>
<comment type="catalytic activity">
    <reaction evidence="6">
        <text>biotin + L-lysyl-[protein] + ATP = N(6)-biotinyl-L-lysyl-[protein] + AMP + diphosphate + H(+)</text>
        <dbReference type="Rhea" id="RHEA:11756"/>
        <dbReference type="Rhea" id="RHEA-COMP:9752"/>
        <dbReference type="Rhea" id="RHEA-COMP:10505"/>
        <dbReference type="ChEBI" id="CHEBI:15378"/>
        <dbReference type="ChEBI" id="CHEBI:29969"/>
        <dbReference type="ChEBI" id="CHEBI:30616"/>
        <dbReference type="ChEBI" id="CHEBI:33019"/>
        <dbReference type="ChEBI" id="CHEBI:57586"/>
        <dbReference type="ChEBI" id="CHEBI:83144"/>
        <dbReference type="ChEBI" id="CHEBI:456215"/>
        <dbReference type="EC" id="6.3.4.15"/>
    </reaction>
</comment>
<dbReference type="PANTHER" id="PTHR12835:SF5">
    <property type="entry name" value="BIOTIN--PROTEIN LIGASE"/>
    <property type="match status" value="1"/>
</dbReference>
<dbReference type="GO" id="GO:0005524">
    <property type="term" value="F:ATP binding"/>
    <property type="evidence" value="ECO:0007669"/>
    <property type="project" value="UniProtKB-KW"/>
</dbReference>